<gene>
    <name evidence="2" type="ORF">SAMN05216177_10631</name>
</gene>
<keyword evidence="3" id="KW-1185">Reference proteome</keyword>
<evidence type="ECO:0000313" key="3">
    <source>
        <dbReference type="Proteomes" id="UP000182025"/>
    </source>
</evidence>
<feature type="compositionally biased region" description="Basic and acidic residues" evidence="1">
    <location>
        <begin position="40"/>
        <end position="49"/>
    </location>
</feature>
<organism evidence="2 3">
    <name type="scientific">Ectopseudomonas toyotomiensis</name>
    <dbReference type="NCBI Taxonomy" id="554344"/>
    <lineage>
        <taxon>Bacteria</taxon>
        <taxon>Pseudomonadati</taxon>
        <taxon>Pseudomonadota</taxon>
        <taxon>Gammaproteobacteria</taxon>
        <taxon>Pseudomonadales</taxon>
        <taxon>Pseudomonadaceae</taxon>
        <taxon>Ectopseudomonas</taxon>
    </lineage>
</organism>
<dbReference type="AlphaFoldDB" id="A0A1I5U676"/>
<reference evidence="3" key="1">
    <citation type="submission" date="2016-10" db="EMBL/GenBank/DDBJ databases">
        <authorList>
            <person name="Varghese N."/>
            <person name="Submissions S."/>
        </authorList>
    </citation>
    <scope>NUCLEOTIDE SEQUENCE [LARGE SCALE GENOMIC DNA]</scope>
    <source>
        <strain evidence="3">JCM 15604</strain>
    </source>
</reference>
<feature type="region of interest" description="Disordered" evidence="1">
    <location>
        <begin position="1"/>
        <end position="97"/>
    </location>
</feature>
<name>A0A1I5U676_9GAMM</name>
<evidence type="ECO:0000256" key="1">
    <source>
        <dbReference type="SAM" id="MobiDB-lite"/>
    </source>
</evidence>
<feature type="compositionally biased region" description="Basic and acidic residues" evidence="1">
    <location>
        <begin position="1"/>
        <end position="25"/>
    </location>
</feature>
<dbReference type="Proteomes" id="UP000182025">
    <property type="component" value="Unassembled WGS sequence"/>
</dbReference>
<protein>
    <submittedName>
        <fullName evidence="2">Uncharacterized protein</fullName>
    </submittedName>
</protein>
<feature type="compositionally biased region" description="Basic and acidic residues" evidence="1">
    <location>
        <begin position="86"/>
        <end position="97"/>
    </location>
</feature>
<feature type="compositionally biased region" description="Basic residues" evidence="1">
    <location>
        <begin position="50"/>
        <end position="59"/>
    </location>
</feature>
<proteinExistence type="predicted"/>
<sequence length="197" mass="22760">MLLRMHERTRQDPKRQNGCCRREPGRYQSVHRNVPPWQNRARDDQDSATRRKQRQRRGRQQPSEKAENRISESALKNHMLHKHIKPPADSRKRPDTSLRDKAWQEGVFGWFLQGSDSTANRLGIGQLTCNGSPGSWRSEFADATANANVQLAEDRAHPDSTQLKPHMTWAPGQAWRFIIGQPRNIWSKKHPQPSSCC</sequence>
<accession>A0A1I5U676</accession>
<dbReference type="EMBL" id="FOXK01000006">
    <property type="protein sequence ID" value="SFP90769.1"/>
    <property type="molecule type" value="Genomic_DNA"/>
</dbReference>
<evidence type="ECO:0000313" key="2">
    <source>
        <dbReference type="EMBL" id="SFP90769.1"/>
    </source>
</evidence>